<dbReference type="Pfam" id="PF00129">
    <property type="entry name" value="MHC_I"/>
    <property type="match status" value="1"/>
</dbReference>
<dbReference type="Gene3D" id="2.60.40.10">
    <property type="entry name" value="Immunoglobulins"/>
    <property type="match status" value="1"/>
</dbReference>
<evidence type="ECO:0000256" key="2">
    <source>
        <dbReference type="ARBA" id="ARBA00023319"/>
    </source>
</evidence>
<dbReference type="InterPro" id="IPR036179">
    <property type="entry name" value="Ig-like_dom_sf"/>
</dbReference>
<evidence type="ECO:0000256" key="1">
    <source>
        <dbReference type="ARBA" id="ARBA00023180"/>
    </source>
</evidence>
<evidence type="ECO:0000256" key="3">
    <source>
        <dbReference type="SAM" id="Phobius"/>
    </source>
</evidence>
<dbReference type="Proteomes" id="UP000261540">
    <property type="component" value="Unplaced"/>
</dbReference>
<dbReference type="AlphaFoldDB" id="A0A3B3R0P5"/>
<reference evidence="6" key="1">
    <citation type="submission" date="2025-08" db="UniProtKB">
        <authorList>
            <consortium name="Ensembl"/>
        </authorList>
    </citation>
    <scope>IDENTIFICATION</scope>
</reference>
<sequence>MKRLMGYILLSWFLAVTEADDFSGDHSLTIFVTFAPGHAYIPEYMSHGMLNDLKVFHYDSSSRMFSSPMKHHTSLSSVWTDLHACTAFKTEYFRRFLNDANSTSGLNGPILQLMYGCRVTDEGKQANIYRFSVDGRYTFTLDEEGMRWKTWDTYTANLKKILDSFQTWNLNNLKYLKQDCVPRLKKFYEYGKEIIHRKERPSVTVQAKSGTVAVLLCVVTGFYPREVSVRWERDGKPASANVTSTGLLPNPDLTYQVRVRLEMPPTGRDRYSCRVDHSSLVEPLYVHWEPPSAGLISRRAGSVAVCGLVALLFLMVLLCLLGRCKQVEAAHGEQR</sequence>
<keyword evidence="3" id="KW-1133">Transmembrane helix</keyword>
<dbReference type="STRING" id="1676925.ENSPKIP00000011963"/>
<organism evidence="6 7">
    <name type="scientific">Paramormyrops kingsleyae</name>
    <dbReference type="NCBI Taxonomy" id="1676925"/>
    <lineage>
        <taxon>Eukaryota</taxon>
        <taxon>Metazoa</taxon>
        <taxon>Chordata</taxon>
        <taxon>Craniata</taxon>
        <taxon>Vertebrata</taxon>
        <taxon>Euteleostomi</taxon>
        <taxon>Actinopterygii</taxon>
        <taxon>Neopterygii</taxon>
        <taxon>Teleostei</taxon>
        <taxon>Osteoglossocephala</taxon>
        <taxon>Osteoglossomorpha</taxon>
        <taxon>Osteoglossiformes</taxon>
        <taxon>Mormyridae</taxon>
        <taxon>Paramormyrops</taxon>
    </lineage>
</organism>
<dbReference type="Gene3D" id="3.30.500.10">
    <property type="entry name" value="MHC class I-like antigen recognition-like"/>
    <property type="match status" value="1"/>
</dbReference>
<dbReference type="GeneTree" id="ENSGT01120000271825"/>
<dbReference type="InterPro" id="IPR007110">
    <property type="entry name" value="Ig-like_dom"/>
</dbReference>
<accession>A0A3B3R0P5</accession>
<dbReference type="InterPro" id="IPR037055">
    <property type="entry name" value="MHC_I-like_Ag-recog_sf"/>
</dbReference>
<dbReference type="RefSeq" id="XP_023684596.1">
    <property type="nucleotide sequence ID" value="XM_023828828.2"/>
</dbReference>
<dbReference type="OrthoDB" id="8936120at2759"/>
<dbReference type="InterPro" id="IPR050208">
    <property type="entry name" value="MHC_class-I_related"/>
</dbReference>
<feature type="signal peptide" evidence="4">
    <location>
        <begin position="1"/>
        <end position="19"/>
    </location>
</feature>
<dbReference type="KEGG" id="pki:111852656"/>
<dbReference type="GeneID" id="111852656"/>
<dbReference type="PROSITE" id="PS00290">
    <property type="entry name" value="IG_MHC"/>
    <property type="match status" value="1"/>
</dbReference>
<dbReference type="SUPFAM" id="SSF54452">
    <property type="entry name" value="MHC antigen-recognition domain"/>
    <property type="match status" value="1"/>
</dbReference>
<dbReference type="InterPro" id="IPR011161">
    <property type="entry name" value="MHC_I-like_Ag-recog"/>
</dbReference>
<feature type="domain" description="Ig-like" evidence="5">
    <location>
        <begin position="182"/>
        <end position="279"/>
    </location>
</feature>
<dbReference type="GO" id="GO:0009897">
    <property type="term" value="C:external side of plasma membrane"/>
    <property type="evidence" value="ECO:0007669"/>
    <property type="project" value="TreeGrafter"/>
</dbReference>
<feature type="chain" id="PRO_5017340356" evidence="4">
    <location>
        <begin position="20"/>
        <end position="335"/>
    </location>
</feature>
<keyword evidence="1" id="KW-0325">Glycoprotein</keyword>
<keyword evidence="2" id="KW-0393">Immunoglobulin domain</keyword>
<evidence type="ECO:0000259" key="5">
    <source>
        <dbReference type="PROSITE" id="PS50835"/>
    </source>
</evidence>
<dbReference type="PANTHER" id="PTHR16675">
    <property type="entry name" value="MHC CLASS I-RELATED"/>
    <property type="match status" value="1"/>
</dbReference>
<dbReference type="InterPro" id="IPR003597">
    <property type="entry name" value="Ig_C1-set"/>
</dbReference>
<dbReference type="InterPro" id="IPR003006">
    <property type="entry name" value="Ig/MHC_CS"/>
</dbReference>
<dbReference type="InterPro" id="IPR013783">
    <property type="entry name" value="Ig-like_fold"/>
</dbReference>
<reference evidence="6" key="2">
    <citation type="submission" date="2025-09" db="UniProtKB">
        <authorList>
            <consortium name="Ensembl"/>
        </authorList>
    </citation>
    <scope>IDENTIFICATION</scope>
</reference>
<dbReference type="Pfam" id="PF07654">
    <property type="entry name" value="C1-set"/>
    <property type="match status" value="1"/>
</dbReference>
<dbReference type="SMART" id="SM00407">
    <property type="entry name" value="IGc1"/>
    <property type="match status" value="1"/>
</dbReference>
<evidence type="ECO:0000313" key="6">
    <source>
        <dbReference type="Ensembl" id="ENSPKIP00000011963.1"/>
    </source>
</evidence>
<keyword evidence="4" id="KW-0732">Signal</keyword>
<name>A0A3B3R0P5_9TELE</name>
<evidence type="ECO:0000313" key="7">
    <source>
        <dbReference type="Proteomes" id="UP000261540"/>
    </source>
</evidence>
<evidence type="ECO:0000256" key="4">
    <source>
        <dbReference type="SAM" id="SignalP"/>
    </source>
</evidence>
<keyword evidence="3" id="KW-0812">Transmembrane</keyword>
<dbReference type="GO" id="GO:0005615">
    <property type="term" value="C:extracellular space"/>
    <property type="evidence" value="ECO:0007669"/>
    <property type="project" value="TreeGrafter"/>
</dbReference>
<proteinExistence type="predicted"/>
<protein>
    <submittedName>
        <fullName evidence="6">Zinc-alpha-2-glycoprotein-like</fullName>
    </submittedName>
</protein>
<keyword evidence="3" id="KW-0472">Membrane</keyword>
<dbReference type="PANTHER" id="PTHR16675:SF235">
    <property type="entry name" value="SHKT DOMAIN-CONTAINING PROTEIN"/>
    <property type="match status" value="1"/>
</dbReference>
<dbReference type="PROSITE" id="PS50835">
    <property type="entry name" value="IG_LIKE"/>
    <property type="match status" value="1"/>
</dbReference>
<dbReference type="SUPFAM" id="SSF48726">
    <property type="entry name" value="Immunoglobulin"/>
    <property type="match status" value="1"/>
</dbReference>
<dbReference type="GO" id="GO:0006955">
    <property type="term" value="P:immune response"/>
    <property type="evidence" value="ECO:0007669"/>
    <property type="project" value="TreeGrafter"/>
</dbReference>
<dbReference type="Ensembl" id="ENSPKIT00000036346.1">
    <property type="protein sequence ID" value="ENSPKIP00000011963.1"/>
    <property type="gene ID" value="ENSPKIG00000025596.1"/>
</dbReference>
<keyword evidence="7" id="KW-1185">Reference proteome</keyword>
<dbReference type="InterPro" id="IPR011162">
    <property type="entry name" value="MHC_I/II-like_Ag-recog"/>
</dbReference>
<feature type="transmembrane region" description="Helical" evidence="3">
    <location>
        <begin position="300"/>
        <end position="321"/>
    </location>
</feature>